<reference evidence="1" key="2">
    <citation type="submission" date="2020-05" db="EMBL/GenBank/DDBJ databases">
        <authorList>
            <person name="Kim H.-S."/>
            <person name="Proctor R.H."/>
            <person name="Brown D.W."/>
        </authorList>
    </citation>
    <scope>NUCLEOTIDE SEQUENCE</scope>
    <source>
        <strain evidence="1">NRRL 20472</strain>
    </source>
</reference>
<organism evidence="1 2">
    <name type="scientific">Fusarium sarcochroum</name>
    <dbReference type="NCBI Taxonomy" id="1208366"/>
    <lineage>
        <taxon>Eukaryota</taxon>
        <taxon>Fungi</taxon>
        <taxon>Dikarya</taxon>
        <taxon>Ascomycota</taxon>
        <taxon>Pezizomycotina</taxon>
        <taxon>Sordariomycetes</taxon>
        <taxon>Hypocreomycetidae</taxon>
        <taxon>Hypocreales</taxon>
        <taxon>Nectriaceae</taxon>
        <taxon>Fusarium</taxon>
        <taxon>Fusarium lateritium species complex</taxon>
    </lineage>
</organism>
<protein>
    <submittedName>
        <fullName evidence="1">Uncharacterized protein</fullName>
    </submittedName>
</protein>
<proteinExistence type="predicted"/>
<gene>
    <name evidence="1" type="ORF">FSARC_10184</name>
</gene>
<accession>A0A8H4TPE2</accession>
<keyword evidence="2" id="KW-1185">Reference proteome</keyword>
<dbReference type="Proteomes" id="UP000622797">
    <property type="component" value="Unassembled WGS sequence"/>
</dbReference>
<dbReference type="EMBL" id="JABEXW010000609">
    <property type="protein sequence ID" value="KAF4961449.1"/>
    <property type="molecule type" value="Genomic_DNA"/>
</dbReference>
<dbReference type="AlphaFoldDB" id="A0A8H4TPE2"/>
<reference evidence="1" key="1">
    <citation type="journal article" date="2020" name="BMC Genomics">
        <title>Correction to: Identification and distribution of gene clusters required for synthesis of sphingolipid metabolism inhibitors in diverse species of the filamentous fungus Fusarium.</title>
        <authorList>
            <person name="Kim H.S."/>
            <person name="Lohmar J.M."/>
            <person name="Busman M."/>
            <person name="Brown D.W."/>
            <person name="Naumann T.A."/>
            <person name="Divon H.H."/>
            <person name="Lysoe E."/>
            <person name="Uhlig S."/>
            <person name="Proctor R.H."/>
        </authorList>
    </citation>
    <scope>NUCLEOTIDE SEQUENCE</scope>
    <source>
        <strain evidence="1">NRRL 20472</strain>
    </source>
</reference>
<comment type="caution">
    <text evidence="1">The sequence shown here is derived from an EMBL/GenBank/DDBJ whole genome shotgun (WGS) entry which is preliminary data.</text>
</comment>
<evidence type="ECO:0000313" key="2">
    <source>
        <dbReference type="Proteomes" id="UP000622797"/>
    </source>
</evidence>
<evidence type="ECO:0000313" key="1">
    <source>
        <dbReference type="EMBL" id="KAF4961449.1"/>
    </source>
</evidence>
<name>A0A8H4TPE2_9HYPO</name>
<sequence>MLEPVPRLTTKEYTWIRTRAPAHQERRVFMIICRKAVSTKPMGHAHTASMERRQTRSPTLASSKSLVLANVQLKASYIATKLMLVRQAVTSLKEQSVTGLRKPTHFLKKHWAAHIENGHISLMLSWSSYAQICHIYPLTRLLRHKRRDVKDRVAKVSLKIPVTGRPTQSLLPGSGYLVYGPHRFPISNDTHNTQDEHESSNHYIIEPRLTSEVLDESNIAETNLLIQDWPHVQKHPDICGWIRKLFWVIDQPMLILTLLIPGVPPSSPYLDAVFSTLSIQLFMLAHAMQILEFAPVNYSNHQEISYRRRYRKQFLLEFPIALDHEKLEAKQLEKTRLQEEINNEDEPDRPGAMGERVPAEGAAIFLDDNGDGLPAIQILSHLYRRCC</sequence>